<comment type="caution">
    <text evidence="1">The sequence shown here is derived from an EMBL/GenBank/DDBJ whole genome shotgun (WGS) entry which is preliminary data.</text>
</comment>
<protein>
    <submittedName>
        <fullName evidence="1">Uncharacterized protein</fullName>
    </submittedName>
</protein>
<dbReference type="AlphaFoldDB" id="A0A0F9B9B3"/>
<accession>A0A0F9B9B3</accession>
<sequence>GADDNKGEKKWKIKINKLDQQTYKVTASGDYYSISRLVTLETTRIFVEDTITNTSDDVVGIILSNYINLTDFSTQINNYVNKSDLATNVSILQTKADTATNLTNYVPYTGADTNLDLGNNNFSVNGSVFFVDSNTDRVGIGMTGPSEKLDVAGAIKASGTIYGNRADRFAFYALTGGIYASGLVDNYFAGNVGIGTTTPAQTLTLLGTLNVTADSTAGPNLFVASSGNVGIGTATPNYKLDVYGTINASAINAKVGWTNLTNYPAACPSETFITTLGDSTTCVRPERNSSDFWGVGNSTAQGYLTVVPDRYAVNDGSNITGNWNHTFGNRSMAENGTDCYGWNCDGQIYYNGSSLVIKVT</sequence>
<organism evidence="1">
    <name type="scientific">marine sediment metagenome</name>
    <dbReference type="NCBI Taxonomy" id="412755"/>
    <lineage>
        <taxon>unclassified sequences</taxon>
        <taxon>metagenomes</taxon>
        <taxon>ecological metagenomes</taxon>
    </lineage>
</organism>
<evidence type="ECO:0000313" key="1">
    <source>
        <dbReference type="EMBL" id="KKK81041.1"/>
    </source>
</evidence>
<gene>
    <name evidence="1" type="ORF">LCGC14_2817470</name>
</gene>
<name>A0A0F9B9B3_9ZZZZ</name>
<dbReference type="EMBL" id="LAZR01053305">
    <property type="protein sequence ID" value="KKK81041.1"/>
    <property type="molecule type" value="Genomic_DNA"/>
</dbReference>
<proteinExistence type="predicted"/>
<reference evidence="1" key="1">
    <citation type="journal article" date="2015" name="Nature">
        <title>Complex archaea that bridge the gap between prokaryotes and eukaryotes.</title>
        <authorList>
            <person name="Spang A."/>
            <person name="Saw J.H."/>
            <person name="Jorgensen S.L."/>
            <person name="Zaremba-Niedzwiedzka K."/>
            <person name="Martijn J."/>
            <person name="Lind A.E."/>
            <person name="van Eijk R."/>
            <person name="Schleper C."/>
            <person name="Guy L."/>
            <person name="Ettema T.J."/>
        </authorList>
    </citation>
    <scope>NUCLEOTIDE SEQUENCE</scope>
</reference>
<feature type="non-terminal residue" evidence="1">
    <location>
        <position position="1"/>
    </location>
</feature>